<keyword evidence="1" id="KW-0378">Hydrolase</keyword>
<dbReference type="Proteomes" id="UP000595437">
    <property type="component" value="Chromosome 14"/>
</dbReference>
<organism evidence="1 2">
    <name type="scientific">Caligus rogercresseyi</name>
    <name type="common">Sea louse</name>
    <dbReference type="NCBI Taxonomy" id="217165"/>
    <lineage>
        <taxon>Eukaryota</taxon>
        <taxon>Metazoa</taxon>
        <taxon>Ecdysozoa</taxon>
        <taxon>Arthropoda</taxon>
        <taxon>Crustacea</taxon>
        <taxon>Multicrustacea</taxon>
        <taxon>Hexanauplia</taxon>
        <taxon>Copepoda</taxon>
        <taxon>Siphonostomatoida</taxon>
        <taxon>Caligidae</taxon>
        <taxon>Caligus</taxon>
    </lineage>
</organism>
<evidence type="ECO:0000313" key="1">
    <source>
        <dbReference type="EMBL" id="QQP38883.1"/>
    </source>
</evidence>
<dbReference type="GO" id="GO:0003676">
    <property type="term" value="F:nucleic acid binding"/>
    <property type="evidence" value="ECO:0007669"/>
    <property type="project" value="InterPro"/>
</dbReference>
<proteinExistence type="predicted"/>
<evidence type="ECO:0000313" key="2">
    <source>
        <dbReference type="Proteomes" id="UP000595437"/>
    </source>
</evidence>
<gene>
    <name evidence="1" type="ORF">FKW44_019584</name>
</gene>
<keyword evidence="1" id="KW-0255">Endonuclease</keyword>
<reference evidence="2" key="1">
    <citation type="submission" date="2021-01" db="EMBL/GenBank/DDBJ databases">
        <title>Caligus Genome Assembly.</title>
        <authorList>
            <person name="Gallardo-Escarate C."/>
        </authorList>
    </citation>
    <scope>NUCLEOTIDE SEQUENCE [LARGE SCALE GENOMIC DNA]</scope>
</reference>
<dbReference type="InterPro" id="IPR036397">
    <property type="entry name" value="RNaseH_sf"/>
</dbReference>
<dbReference type="EMBL" id="CP045903">
    <property type="protein sequence ID" value="QQP38883.1"/>
    <property type="molecule type" value="Genomic_DNA"/>
</dbReference>
<protein>
    <submittedName>
        <fullName evidence="1">Dde superfamily endonuclease</fullName>
    </submittedName>
</protein>
<accession>A0A7T8GW29</accession>
<keyword evidence="2" id="KW-1185">Reference proteome</keyword>
<keyword evidence="1" id="KW-0540">Nuclease</keyword>
<dbReference type="Gene3D" id="3.30.420.10">
    <property type="entry name" value="Ribonuclease H-like superfamily/Ribonuclease H"/>
    <property type="match status" value="1"/>
</dbReference>
<sequence>MIWAAIASNGKKSSIFIIPHDVKINKDVHLEFLKDKVMPWIQEEFHEDAVFFTQDSAPANSAKLVQSRC</sequence>
<name>A0A7T8GW29_CALRO</name>
<dbReference type="AlphaFoldDB" id="A0A7T8GW29"/>
<dbReference type="GO" id="GO:0004519">
    <property type="term" value="F:endonuclease activity"/>
    <property type="evidence" value="ECO:0007669"/>
    <property type="project" value="UniProtKB-KW"/>
</dbReference>